<keyword evidence="2" id="KW-0328">Glycosyltransferase</keyword>
<dbReference type="OMA" id="CYPIAPN"/>
<dbReference type="KEGG" id="dya:Dyak_GE17229"/>
<evidence type="ECO:0000256" key="4">
    <source>
        <dbReference type="ARBA" id="ARBA00044517"/>
    </source>
</evidence>
<name>B4PX81_DROYA</name>
<keyword evidence="3" id="KW-0808">Transferase</keyword>
<evidence type="ECO:0000256" key="3">
    <source>
        <dbReference type="ARBA" id="ARBA00022679"/>
    </source>
</evidence>
<comment type="similarity">
    <text evidence="1">Belongs to the glycosyltransferase group 1 family. Glycosyltransferase 4 subfamily.</text>
</comment>
<dbReference type="OrthoDB" id="10032790at2759"/>
<dbReference type="PhylomeDB" id="B4PX81"/>
<dbReference type="Gene3D" id="3.40.50.2000">
    <property type="entry name" value="Glycogen Phosphorylase B"/>
    <property type="match status" value="1"/>
</dbReference>
<dbReference type="InterPro" id="IPR022701">
    <property type="entry name" value="QTMAN_N"/>
</dbReference>
<sequence length="378" mass="44589">MSCAKPHILIIEPFYGGSHKQLISALIEGLSHRDYEIFSLPAKKWHWRARTSALHFSQLIPRDHDFRVLFASSVLSLAELIGLRPDLAVCRKIVYFHENQLIYPVREVKQRDCQYGFNEILTCLAADIVLFNSQFNCSSFLDNVQPFLNIQPDFKIKHMREKIEKKCQVLYFPVNFDRFPNRRKSVMGDTDEDLDEKCIHLIWPHRWEHDKNPKLLVDTLCELHERQVDFKVTICGESYQEVPEEFDQIQEKLGSKLVNFGHLEREEYLKTLLTGDIVISTADHEFFGVAMLEATYCGCYPIAPNKLVYPEIYPKENLYNTSNALTKKLYNFCRMPRVFRKQRDQFFENFNFDRFSAKELVPKYMDIFQRNNESNDVC</sequence>
<dbReference type="Proteomes" id="UP000002282">
    <property type="component" value="Chromosome X"/>
</dbReference>
<dbReference type="Pfam" id="PF12038">
    <property type="entry name" value="QTMAN_N"/>
    <property type="match status" value="1"/>
</dbReference>
<comment type="catalytic activity">
    <reaction evidence="6">
        <text>queuosine(34) in tRNA(Asp) + GDP-alpha-D-mannose = O-4''-alpha-D-mannosylqueuosine(34) in tRNA(Asp) + GDP + H(+)</text>
        <dbReference type="Rhea" id="RHEA:12885"/>
        <dbReference type="Rhea" id="RHEA-COMP:18572"/>
        <dbReference type="Rhea" id="RHEA-COMP:18581"/>
        <dbReference type="ChEBI" id="CHEBI:15378"/>
        <dbReference type="ChEBI" id="CHEBI:57527"/>
        <dbReference type="ChEBI" id="CHEBI:58189"/>
        <dbReference type="ChEBI" id="CHEBI:194431"/>
        <dbReference type="ChEBI" id="CHEBI:194442"/>
        <dbReference type="EC" id="2.4.1.110"/>
    </reaction>
    <physiologicalReaction direction="left-to-right" evidence="6">
        <dbReference type="Rhea" id="RHEA:12886"/>
    </physiologicalReaction>
</comment>
<evidence type="ECO:0000259" key="8">
    <source>
        <dbReference type="Pfam" id="PF12038"/>
    </source>
</evidence>
<reference evidence="9 10" key="1">
    <citation type="journal article" date="2007" name="Nature">
        <title>Evolution of genes and genomes on the Drosophila phylogeny.</title>
        <authorList>
            <consortium name="Drosophila 12 Genomes Consortium"/>
            <person name="Clark A.G."/>
            <person name="Eisen M.B."/>
            <person name="Smith D.R."/>
            <person name="Bergman C.M."/>
            <person name="Oliver B."/>
            <person name="Markow T.A."/>
            <person name="Kaufman T.C."/>
            <person name="Kellis M."/>
            <person name="Gelbart W."/>
            <person name="Iyer V.N."/>
            <person name="Pollard D.A."/>
            <person name="Sackton T.B."/>
            <person name="Larracuente A.M."/>
            <person name="Singh N.D."/>
            <person name="Abad J.P."/>
            <person name="Abt D.N."/>
            <person name="Adryan B."/>
            <person name="Aguade M."/>
            <person name="Akashi H."/>
            <person name="Anderson W.W."/>
            <person name="Aquadro C.F."/>
            <person name="Ardell D.H."/>
            <person name="Arguello R."/>
            <person name="Artieri C.G."/>
            <person name="Barbash D.A."/>
            <person name="Barker D."/>
            <person name="Barsanti P."/>
            <person name="Batterham P."/>
            <person name="Batzoglou S."/>
            <person name="Begun D."/>
            <person name="Bhutkar A."/>
            <person name="Blanco E."/>
            <person name="Bosak S.A."/>
            <person name="Bradley R.K."/>
            <person name="Brand A.D."/>
            <person name="Brent M.R."/>
            <person name="Brooks A.N."/>
            <person name="Brown R.H."/>
            <person name="Butlin R.K."/>
            <person name="Caggese C."/>
            <person name="Calvi B.R."/>
            <person name="Bernardo de Carvalho A."/>
            <person name="Caspi A."/>
            <person name="Castrezana S."/>
            <person name="Celniker S.E."/>
            <person name="Chang J.L."/>
            <person name="Chapple C."/>
            <person name="Chatterji S."/>
            <person name="Chinwalla A."/>
            <person name="Civetta A."/>
            <person name="Clifton S.W."/>
            <person name="Comeron J.M."/>
            <person name="Costello J.C."/>
            <person name="Coyne J.A."/>
            <person name="Daub J."/>
            <person name="David R.G."/>
            <person name="Delcher A.L."/>
            <person name="Delehaunty K."/>
            <person name="Do C.B."/>
            <person name="Ebling H."/>
            <person name="Edwards K."/>
            <person name="Eickbush T."/>
            <person name="Evans J.D."/>
            <person name="Filipski A."/>
            <person name="Findeiss S."/>
            <person name="Freyhult E."/>
            <person name="Fulton L."/>
            <person name="Fulton R."/>
            <person name="Garcia A.C."/>
            <person name="Gardiner A."/>
            <person name="Garfield D.A."/>
            <person name="Garvin B.E."/>
            <person name="Gibson G."/>
            <person name="Gilbert D."/>
            <person name="Gnerre S."/>
            <person name="Godfrey J."/>
            <person name="Good R."/>
            <person name="Gotea V."/>
            <person name="Gravely B."/>
            <person name="Greenberg A.J."/>
            <person name="Griffiths-Jones S."/>
            <person name="Gross S."/>
            <person name="Guigo R."/>
            <person name="Gustafson E.A."/>
            <person name="Haerty W."/>
            <person name="Hahn M.W."/>
            <person name="Halligan D.L."/>
            <person name="Halpern A.L."/>
            <person name="Halter G.M."/>
            <person name="Han M.V."/>
            <person name="Heger A."/>
            <person name="Hillier L."/>
            <person name="Hinrichs A.S."/>
            <person name="Holmes I."/>
            <person name="Hoskins R.A."/>
            <person name="Hubisz M.J."/>
            <person name="Hultmark D."/>
            <person name="Huntley M.A."/>
            <person name="Jaffe D.B."/>
            <person name="Jagadeeshan S."/>
            <person name="Jeck W.R."/>
            <person name="Johnson J."/>
            <person name="Jones C.D."/>
            <person name="Jordan W.C."/>
            <person name="Karpen G.H."/>
            <person name="Kataoka E."/>
            <person name="Keightley P.D."/>
            <person name="Kheradpour P."/>
            <person name="Kirkness E.F."/>
            <person name="Koerich L.B."/>
            <person name="Kristiansen K."/>
            <person name="Kudrna D."/>
            <person name="Kulathinal R.J."/>
            <person name="Kumar S."/>
            <person name="Kwok R."/>
            <person name="Lander E."/>
            <person name="Langley C.H."/>
            <person name="Lapoint R."/>
            <person name="Lazzaro B.P."/>
            <person name="Lee S.J."/>
            <person name="Levesque L."/>
            <person name="Li R."/>
            <person name="Lin C.F."/>
            <person name="Lin M.F."/>
            <person name="Lindblad-Toh K."/>
            <person name="Llopart A."/>
            <person name="Long M."/>
            <person name="Low L."/>
            <person name="Lozovsky E."/>
            <person name="Lu J."/>
            <person name="Luo M."/>
            <person name="Machado C.A."/>
            <person name="Makalowski W."/>
            <person name="Marzo M."/>
            <person name="Matsuda M."/>
            <person name="Matzkin L."/>
            <person name="McAllister B."/>
            <person name="McBride C.S."/>
            <person name="McKernan B."/>
            <person name="McKernan K."/>
            <person name="Mendez-Lago M."/>
            <person name="Minx P."/>
            <person name="Mollenhauer M.U."/>
            <person name="Montooth K."/>
            <person name="Mount S.M."/>
            <person name="Mu X."/>
            <person name="Myers E."/>
            <person name="Negre B."/>
            <person name="Newfeld S."/>
            <person name="Nielsen R."/>
            <person name="Noor M.A."/>
            <person name="O'Grady P."/>
            <person name="Pachter L."/>
            <person name="Papaceit M."/>
            <person name="Parisi M.J."/>
            <person name="Parisi M."/>
            <person name="Parts L."/>
            <person name="Pedersen J.S."/>
            <person name="Pesole G."/>
            <person name="Phillippy A.M."/>
            <person name="Ponting C.P."/>
            <person name="Pop M."/>
            <person name="Porcelli D."/>
            <person name="Powell J.R."/>
            <person name="Prohaska S."/>
            <person name="Pruitt K."/>
            <person name="Puig M."/>
            <person name="Quesneville H."/>
            <person name="Ram K.R."/>
            <person name="Rand D."/>
            <person name="Rasmussen M.D."/>
            <person name="Reed L.K."/>
            <person name="Reenan R."/>
            <person name="Reily A."/>
            <person name="Remington K.A."/>
            <person name="Rieger T.T."/>
            <person name="Ritchie M.G."/>
            <person name="Robin C."/>
            <person name="Rogers Y.H."/>
            <person name="Rohde C."/>
            <person name="Rozas J."/>
            <person name="Rubenfield M.J."/>
            <person name="Ruiz A."/>
            <person name="Russo S."/>
            <person name="Salzberg S.L."/>
            <person name="Sanchez-Gracia A."/>
            <person name="Saranga D.J."/>
            <person name="Sato H."/>
            <person name="Schaeffer S.W."/>
            <person name="Schatz M.C."/>
            <person name="Schlenke T."/>
            <person name="Schwartz R."/>
            <person name="Segarra C."/>
            <person name="Singh R.S."/>
            <person name="Sirot L."/>
            <person name="Sirota M."/>
            <person name="Sisneros N.B."/>
            <person name="Smith C.D."/>
            <person name="Smith T.F."/>
            <person name="Spieth J."/>
            <person name="Stage D.E."/>
            <person name="Stark A."/>
            <person name="Stephan W."/>
            <person name="Strausberg R.L."/>
            <person name="Strempel S."/>
            <person name="Sturgill D."/>
            <person name="Sutton G."/>
            <person name="Sutton G.G."/>
            <person name="Tao W."/>
            <person name="Teichmann S."/>
            <person name="Tobari Y.N."/>
            <person name="Tomimura Y."/>
            <person name="Tsolas J.M."/>
            <person name="Valente V.L."/>
            <person name="Venter E."/>
            <person name="Venter J.C."/>
            <person name="Vicario S."/>
            <person name="Vieira F.G."/>
            <person name="Vilella A.J."/>
            <person name="Villasante A."/>
            <person name="Walenz B."/>
            <person name="Wang J."/>
            <person name="Wasserman M."/>
            <person name="Watts T."/>
            <person name="Wilson D."/>
            <person name="Wilson R.K."/>
            <person name="Wing R.A."/>
            <person name="Wolfner M.F."/>
            <person name="Wong A."/>
            <person name="Wong G.K."/>
            <person name="Wu C.I."/>
            <person name="Wu G."/>
            <person name="Yamamoto D."/>
            <person name="Yang H.P."/>
            <person name="Yang S.P."/>
            <person name="Yorke J.A."/>
            <person name="Yoshida K."/>
            <person name="Zdobnov E."/>
            <person name="Zhang P."/>
            <person name="Zhang Y."/>
            <person name="Zimin A.V."/>
            <person name="Baldwin J."/>
            <person name="Abdouelleil A."/>
            <person name="Abdulkadir J."/>
            <person name="Abebe A."/>
            <person name="Abera B."/>
            <person name="Abreu J."/>
            <person name="Acer S.C."/>
            <person name="Aftuck L."/>
            <person name="Alexander A."/>
            <person name="An P."/>
            <person name="Anderson E."/>
            <person name="Anderson S."/>
            <person name="Arachi H."/>
            <person name="Azer M."/>
            <person name="Bachantsang P."/>
            <person name="Barry A."/>
            <person name="Bayul T."/>
            <person name="Berlin A."/>
            <person name="Bessette D."/>
            <person name="Bloom T."/>
            <person name="Blye J."/>
            <person name="Boguslavskiy L."/>
            <person name="Bonnet C."/>
            <person name="Boukhgalter B."/>
            <person name="Bourzgui I."/>
            <person name="Brown A."/>
            <person name="Cahill P."/>
            <person name="Channer S."/>
            <person name="Cheshatsang Y."/>
            <person name="Chuda L."/>
            <person name="Citroen M."/>
            <person name="Collymore A."/>
            <person name="Cooke P."/>
            <person name="Costello M."/>
            <person name="D'Aco K."/>
            <person name="Daza R."/>
            <person name="De Haan G."/>
            <person name="DeGray S."/>
            <person name="DeMaso C."/>
            <person name="Dhargay N."/>
            <person name="Dooley K."/>
            <person name="Dooley E."/>
            <person name="Doricent M."/>
            <person name="Dorje P."/>
            <person name="Dorjee K."/>
            <person name="Dupes A."/>
            <person name="Elong R."/>
            <person name="Falk J."/>
            <person name="Farina A."/>
            <person name="Faro S."/>
            <person name="Ferguson D."/>
            <person name="Fisher S."/>
            <person name="Foley C.D."/>
            <person name="Franke A."/>
            <person name="Friedrich D."/>
            <person name="Gadbois L."/>
            <person name="Gearin G."/>
            <person name="Gearin C.R."/>
            <person name="Giannoukos G."/>
            <person name="Goode T."/>
            <person name="Graham J."/>
            <person name="Grandbois E."/>
            <person name="Grewal S."/>
            <person name="Gyaltsen K."/>
            <person name="Hafez N."/>
            <person name="Hagos B."/>
            <person name="Hall J."/>
            <person name="Henson C."/>
            <person name="Hollinger A."/>
            <person name="Honan T."/>
            <person name="Huard M.D."/>
            <person name="Hughes L."/>
            <person name="Hurhula B."/>
            <person name="Husby M.E."/>
            <person name="Kamat A."/>
            <person name="Kanga B."/>
            <person name="Kashin S."/>
            <person name="Khazanovich D."/>
            <person name="Kisner P."/>
            <person name="Lance K."/>
            <person name="Lara M."/>
            <person name="Lee W."/>
            <person name="Lennon N."/>
            <person name="Letendre F."/>
            <person name="LeVine R."/>
            <person name="Lipovsky A."/>
            <person name="Liu X."/>
            <person name="Liu J."/>
            <person name="Liu S."/>
            <person name="Lokyitsang T."/>
            <person name="Lokyitsang Y."/>
            <person name="Lubonja R."/>
            <person name="Lui A."/>
            <person name="MacDonald P."/>
            <person name="Magnisalis V."/>
            <person name="Maru K."/>
            <person name="Matthews C."/>
            <person name="McCusker W."/>
            <person name="McDonough S."/>
            <person name="Mehta T."/>
            <person name="Meldrim J."/>
            <person name="Meneus L."/>
            <person name="Mihai O."/>
            <person name="Mihalev A."/>
            <person name="Mihova T."/>
            <person name="Mittelman R."/>
            <person name="Mlenga V."/>
            <person name="Montmayeur A."/>
            <person name="Mulrain L."/>
            <person name="Navidi A."/>
            <person name="Naylor J."/>
            <person name="Negash T."/>
            <person name="Nguyen T."/>
            <person name="Nguyen N."/>
            <person name="Nicol R."/>
            <person name="Norbu C."/>
            <person name="Norbu N."/>
            <person name="Novod N."/>
            <person name="O'Neill B."/>
            <person name="Osman S."/>
            <person name="Markiewicz E."/>
            <person name="Oyono O.L."/>
            <person name="Patti C."/>
            <person name="Phunkhang P."/>
            <person name="Pierre F."/>
            <person name="Priest M."/>
            <person name="Raghuraman S."/>
            <person name="Rege F."/>
            <person name="Reyes R."/>
            <person name="Rise C."/>
            <person name="Rogov P."/>
            <person name="Ross K."/>
            <person name="Ryan E."/>
            <person name="Settipalli S."/>
            <person name="Shea T."/>
            <person name="Sherpa N."/>
            <person name="Shi L."/>
            <person name="Shih D."/>
            <person name="Sparrow T."/>
            <person name="Spaulding J."/>
            <person name="Stalker J."/>
            <person name="Stange-Thomann N."/>
            <person name="Stavropoulos S."/>
            <person name="Stone C."/>
            <person name="Strader C."/>
            <person name="Tesfaye S."/>
            <person name="Thomson T."/>
            <person name="Thoulutsang Y."/>
            <person name="Thoulutsang D."/>
            <person name="Topham K."/>
            <person name="Topping I."/>
            <person name="Tsamla T."/>
            <person name="Vassiliev H."/>
            <person name="Vo A."/>
            <person name="Wangchuk T."/>
            <person name="Wangdi T."/>
            <person name="Weiand M."/>
            <person name="Wilkinson J."/>
            <person name="Wilson A."/>
            <person name="Yadav S."/>
            <person name="Young G."/>
            <person name="Yu Q."/>
            <person name="Zembek L."/>
            <person name="Zhong D."/>
            <person name="Zimmer A."/>
            <person name="Zwirko Z."/>
            <person name="Jaffe D.B."/>
            <person name="Alvarez P."/>
            <person name="Brockman W."/>
            <person name="Butler J."/>
            <person name="Chin C."/>
            <person name="Gnerre S."/>
            <person name="Grabherr M."/>
            <person name="Kleber M."/>
            <person name="Mauceli E."/>
            <person name="MacCallum I."/>
        </authorList>
    </citation>
    <scope>NUCLEOTIDE SEQUENCE [LARGE SCALE GENOMIC DNA]</scope>
    <source>
        <strain evidence="10">Tai18E2 / Tucson 14021-0261.01</strain>
    </source>
</reference>
<dbReference type="HOGENOM" id="CLU_033439_1_0_1"/>
<dbReference type="GO" id="GO:0016438">
    <property type="term" value="F:tRNA-queuosine(34) beta-mannosyltransferase activity"/>
    <property type="evidence" value="ECO:0007669"/>
    <property type="project" value="UniProtKB-EC"/>
</dbReference>
<proteinExistence type="inferred from homology"/>
<feature type="domain" description="Glycosyl transferase family 1" evidence="7">
    <location>
        <begin position="196"/>
        <end position="312"/>
    </location>
</feature>
<evidence type="ECO:0000256" key="5">
    <source>
        <dbReference type="ARBA" id="ARBA00044539"/>
    </source>
</evidence>
<dbReference type="SUPFAM" id="SSF53756">
    <property type="entry name" value="UDP-Glycosyltransferase/glycogen phosphorylase"/>
    <property type="match status" value="1"/>
</dbReference>
<evidence type="ECO:0000313" key="10">
    <source>
        <dbReference type="Proteomes" id="UP000002282"/>
    </source>
</evidence>
<accession>B4PX81</accession>
<dbReference type="Pfam" id="PF00534">
    <property type="entry name" value="Glycos_transf_1"/>
    <property type="match status" value="1"/>
</dbReference>
<evidence type="ECO:0000313" key="9">
    <source>
        <dbReference type="EMBL" id="EDX01844.1"/>
    </source>
</evidence>
<dbReference type="PANTHER" id="PTHR13615:SF3">
    <property type="entry name" value="GLYCOSYLTRANSFERASE-LIKE DOMAIN-CONTAINING PROTEIN 1"/>
    <property type="match status" value="1"/>
</dbReference>
<organism evidence="9 10">
    <name type="scientific">Drosophila yakuba</name>
    <name type="common">Fruit fly</name>
    <dbReference type="NCBI Taxonomy" id="7245"/>
    <lineage>
        <taxon>Eukaryota</taxon>
        <taxon>Metazoa</taxon>
        <taxon>Ecdysozoa</taxon>
        <taxon>Arthropoda</taxon>
        <taxon>Hexapoda</taxon>
        <taxon>Insecta</taxon>
        <taxon>Pterygota</taxon>
        <taxon>Neoptera</taxon>
        <taxon>Endopterygota</taxon>
        <taxon>Diptera</taxon>
        <taxon>Brachycera</taxon>
        <taxon>Muscomorpha</taxon>
        <taxon>Ephydroidea</taxon>
        <taxon>Drosophilidae</taxon>
        <taxon>Drosophila</taxon>
        <taxon>Sophophora</taxon>
    </lineage>
</organism>
<dbReference type="EMBL" id="CM000162">
    <property type="protein sequence ID" value="EDX01844.1"/>
    <property type="molecule type" value="Genomic_DNA"/>
</dbReference>
<feature type="domain" description="tRNA-queuosine alpha-mannosyltransferase N-terminal" evidence="8">
    <location>
        <begin position="7"/>
        <end position="174"/>
    </location>
</feature>
<gene>
    <name evidence="9" type="primary">Dyak\GE17229</name>
    <name evidence="9" type="synonym">dyak_GLEANR_18577</name>
    <name evidence="9" type="synonym">GE17229</name>
    <name evidence="9" type="ORF">Dyak_GE17229</name>
</gene>
<evidence type="ECO:0000256" key="1">
    <source>
        <dbReference type="ARBA" id="ARBA00009481"/>
    </source>
</evidence>
<keyword evidence="10" id="KW-1185">Reference proteome</keyword>
<dbReference type="PANTHER" id="PTHR13615">
    <property type="entry name" value="GLYCOSYLTRANSFERASE-LIKE 1"/>
    <property type="match status" value="1"/>
</dbReference>
<dbReference type="InterPro" id="IPR051862">
    <property type="entry name" value="GT-like_domain_containing_1"/>
</dbReference>
<dbReference type="EC" id="2.4.1.110" evidence="4"/>
<evidence type="ECO:0000256" key="2">
    <source>
        <dbReference type="ARBA" id="ARBA00022676"/>
    </source>
</evidence>
<protein>
    <recommendedName>
        <fullName evidence="5">tRNA-queuosine alpha-mannosyltransferase</fullName>
        <ecNumber evidence="4">2.4.1.110</ecNumber>
    </recommendedName>
</protein>
<evidence type="ECO:0000256" key="6">
    <source>
        <dbReference type="ARBA" id="ARBA00048439"/>
    </source>
</evidence>
<dbReference type="AlphaFoldDB" id="B4PX81"/>
<evidence type="ECO:0000259" key="7">
    <source>
        <dbReference type="Pfam" id="PF00534"/>
    </source>
</evidence>
<reference evidence="9 10" key="2">
    <citation type="journal article" date="2007" name="PLoS Biol.">
        <title>Principles of genome evolution in the Drosophila melanogaster species group.</title>
        <authorList>
            <person name="Ranz J.M."/>
            <person name="Maurin D."/>
            <person name="Chan Y.S."/>
            <person name="von Grotthuss M."/>
            <person name="Hillier L.W."/>
            <person name="Roote J."/>
            <person name="Ashburner M."/>
            <person name="Bergman C.M."/>
        </authorList>
    </citation>
    <scope>NUCLEOTIDE SEQUENCE [LARGE SCALE GENOMIC DNA]</scope>
    <source>
        <strain evidence="10">Tai18E2 / Tucson 14021-0261.01</strain>
    </source>
</reference>
<dbReference type="eggNOG" id="ENOG502QQJ3">
    <property type="taxonomic scope" value="Eukaryota"/>
</dbReference>
<dbReference type="InterPro" id="IPR001296">
    <property type="entry name" value="Glyco_trans_1"/>
</dbReference>